<evidence type="ECO:0000313" key="2">
    <source>
        <dbReference type="EMBL" id="BAS94371.1"/>
    </source>
</evidence>
<dbReference type="InParanoid" id="A0A0P0WN51"/>
<keyword evidence="3" id="KW-1185">Reference proteome</keyword>
<feature type="region of interest" description="Disordered" evidence="1">
    <location>
        <begin position="1"/>
        <end position="75"/>
    </location>
</feature>
<dbReference type="AlphaFoldDB" id="A0A0P0WN51"/>
<reference evidence="2 3" key="3">
    <citation type="journal article" date="2013" name="Rice">
        <title>Improvement of the Oryza sativa Nipponbare reference genome using next generation sequence and optical map data.</title>
        <authorList>
            <person name="Kawahara Y."/>
            <person name="de la Bastide M."/>
            <person name="Hamilton J.P."/>
            <person name="Kanamori H."/>
            <person name="McCombie W.R."/>
            <person name="Ouyang S."/>
            <person name="Schwartz D.C."/>
            <person name="Tanaka T."/>
            <person name="Wu J."/>
            <person name="Zhou S."/>
            <person name="Childs K.L."/>
            <person name="Davidson R.M."/>
            <person name="Lin H."/>
            <person name="Quesada-Ocampo L."/>
            <person name="Vaillancourt B."/>
            <person name="Sakai H."/>
            <person name="Lee S.S."/>
            <person name="Kim J."/>
            <person name="Numa H."/>
            <person name="Itoh T."/>
            <person name="Buell C.R."/>
            <person name="Matsumoto T."/>
        </authorList>
    </citation>
    <scope>NUCLEOTIDE SEQUENCE [LARGE SCALE GENOMIC DNA]</scope>
    <source>
        <strain evidence="3">cv. Nipponbare</strain>
    </source>
</reference>
<dbReference type="Gramene" id="Os05t0456800-01">
    <property type="protein sequence ID" value="Os05t0456800-01"/>
    <property type="gene ID" value="Os05g0456800"/>
</dbReference>
<evidence type="ECO:0000256" key="1">
    <source>
        <dbReference type="SAM" id="MobiDB-lite"/>
    </source>
</evidence>
<accession>A0A0P0WN51</accession>
<name>A0A0P0WN51_ORYSJ</name>
<reference evidence="2 3" key="2">
    <citation type="journal article" date="2013" name="Plant Cell Physiol.">
        <title>Rice Annotation Project Database (RAP-DB): an integrative and interactive database for rice genomics.</title>
        <authorList>
            <person name="Sakai H."/>
            <person name="Lee S.S."/>
            <person name="Tanaka T."/>
            <person name="Numa H."/>
            <person name="Kim J."/>
            <person name="Kawahara Y."/>
            <person name="Wakimoto H."/>
            <person name="Yang C.C."/>
            <person name="Iwamoto M."/>
            <person name="Abe T."/>
            <person name="Yamada Y."/>
            <person name="Muto A."/>
            <person name="Inokuchi H."/>
            <person name="Ikemura T."/>
            <person name="Matsumoto T."/>
            <person name="Sasaki T."/>
            <person name="Itoh T."/>
        </authorList>
    </citation>
    <scope>NUCLEOTIDE SEQUENCE [LARGE SCALE GENOMIC DNA]</scope>
    <source>
        <strain evidence="3">cv. Nipponbare</strain>
    </source>
</reference>
<sequence>RIPFPSYAPDRGFDADAALPPGRRPHRAAAGRAEAGRGGPAQAQRPRPLRVLRDSVQPPQQALKHGAKAYYDGPA</sequence>
<proteinExistence type="predicted"/>
<dbReference type="EMBL" id="AP014961">
    <property type="protein sequence ID" value="BAS94371.1"/>
    <property type="molecule type" value="Genomic_DNA"/>
</dbReference>
<reference evidence="3" key="1">
    <citation type="journal article" date="2005" name="Nature">
        <title>The map-based sequence of the rice genome.</title>
        <authorList>
            <consortium name="International rice genome sequencing project (IRGSP)"/>
            <person name="Matsumoto T."/>
            <person name="Wu J."/>
            <person name="Kanamori H."/>
            <person name="Katayose Y."/>
            <person name="Fujisawa M."/>
            <person name="Namiki N."/>
            <person name="Mizuno H."/>
            <person name="Yamamoto K."/>
            <person name="Antonio B.A."/>
            <person name="Baba T."/>
            <person name="Sakata K."/>
            <person name="Nagamura Y."/>
            <person name="Aoki H."/>
            <person name="Arikawa K."/>
            <person name="Arita K."/>
            <person name="Bito T."/>
            <person name="Chiden Y."/>
            <person name="Fujitsuka N."/>
            <person name="Fukunaka R."/>
            <person name="Hamada M."/>
            <person name="Harada C."/>
            <person name="Hayashi A."/>
            <person name="Hijishita S."/>
            <person name="Honda M."/>
            <person name="Hosokawa S."/>
            <person name="Ichikawa Y."/>
            <person name="Idonuma A."/>
            <person name="Iijima M."/>
            <person name="Ikeda M."/>
            <person name="Ikeno M."/>
            <person name="Ito K."/>
            <person name="Ito S."/>
            <person name="Ito T."/>
            <person name="Ito Y."/>
            <person name="Ito Y."/>
            <person name="Iwabuchi A."/>
            <person name="Kamiya K."/>
            <person name="Karasawa W."/>
            <person name="Kurita K."/>
            <person name="Katagiri S."/>
            <person name="Kikuta A."/>
            <person name="Kobayashi H."/>
            <person name="Kobayashi N."/>
            <person name="Machita K."/>
            <person name="Maehara T."/>
            <person name="Masukawa M."/>
            <person name="Mizubayashi T."/>
            <person name="Mukai Y."/>
            <person name="Nagasaki H."/>
            <person name="Nagata Y."/>
            <person name="Naito S."/>
            <person name="Nakashima M."/>
            <person name="Nakama Y."/>
            <person name="Nakamichi Y."/>
            <person name="Nakamura M."/>
            <person name="Meguro A."/>
            <person name="Negishi M."/>
            <person name="Ohta I."/>
            <person name="Ohta T."/>
            <person name="Okamoto M."/>
            <person name="Ono N."/>
            <person name="Saji S."/>
            <person name="Sakaguchi M."/>
            <person name="Sakai K."/>
            <person name="Shibata M."/>
            <person name="Shimokawa T."/>
            <person name="Song J."/>
            <person name="Takazaki Y."/>
            <person name="Terasawa K."/>
            <person name="Tsugane M."/>
            <person name="Tsuji K."/>
            <person name="Ueda S."/>
            <person name="Waki K."/>
            <person name="Yamagata H."/>
            <person name="Yamamoto M."/>
            <person name="Yamamoto S."/>
            <person name="Yamane H."/>
            <person name="Yoshiki S."/>
            <person name="Yoshihara R."/>
            <person name="Yukawa K."/>
            <person name="Zhong H."/>
            <person name="Yano M."/>
            <person name="Yuan Q."/>
            <person name="Ouyang S."/>
            <person name="Liu J."/>
            <person name="Jones K.M."/>
            <person name="Gansberger K."/>
            <person name="Moffat K."/>
            <person name="Hill J."/>
            <person name="Bera J."/>
            <person name="Fadrosh D."/>
            <person name="Jin S."/>
            <person name="Johri S."/>
            <person name="Kim M."/>
            <person name="Overton L."/>
            <person name="Reardon M."/>
            <person name="Tsitrin T."/>
            <person name="Vuong H."/>
            <person name="Weaver B."/>
            <person name="Ciecko A."/>
            <person name="Tallon L."/>
            <person name="Jackson J."/>
            <person name="Pai G."/>
            <person name="Aken S.V."/>
            <person name="Utterback T."/>
            <person name="Reidmuller S."/>
            <person name="Feldblyum T."/>
            <person name="Hsiao J."/>
            <person name="Zismann V."/>
            <person name="Iobst S."/>
            <person name="de Vazeille A.R."/>
            <person name="Buell C.R."/>
            <person name="Ying K."/>
            <person name="Li Y."/>
            <person name="Lu T."/>
            <person name="Huang Y."/>
            <person name="Zhao Q."/>
            <person name="Feng Q."/>
            <person name="Zhang L."/>
            <person name="Zhu J."/>
            <person name="Weng Q."/>
            <person name="Mu J."/>
            <person name="Lu Y."/>
            <person name="Fan D."/>
            <person name="Liu Y."/>
            <person name="Guan J."/>
            <person name="Zhang Y."/>
            <person name="Yu S."/>
            <person name="Liu X."/>
            <person name="Zhang Y."/>
            <person name="Hong G."/>
            <person name="Han B."/>
            <person name="Choisne N."/>
            <person name="Demange N."/>
            <person name="Orjeda G."/>
            <person name="Samain S."/>
            <person name="Cattolico L."/>
            <person name="Pelletier E."/>
            <person name="Couloux A."/>
            <person name="Segurens B."/>
            <person name="Wincker P."/>
            <person name="D'Hont A."/>
            <person name="Scarpelli C."/>
            <person name="Weissenbach J."/>
            <person name="Salanoubat M."/>
            <person name="Quetier F."/>
            <person name="Yu Y."/>
            <person name="Kim H.R."/>
            <person name="Rambo T."/>
            <person name="Currie J."/>
            <person name="Collura K."/>
            <person name="Luo M."/>
            <person name="Yang T."/>
            <person name="Ammiraju J.S.S."/>
            <person name="Engler F."/>
            <person name="Soderlund C."/>
            <person name="Wing R.A."/>
            <person name="Palmer L.E."/>
            <person name="de la Bastide M."/>
            <person name="Spiegel L."/>
            <person name="Nascimento L."/>
            <person name="Zutavern T."/>
            <person name="O'Shaughnessy A."/>
            <person name="Dike S."/>
            <person name="Dedhia N."/>
            <person name="Preston R."/>
            <person name="Balija V."/>
            <person name="McCombie W.R."/>
            <person name="Chow T."/>
            <person name="Chen H."/>
            <person name="Chung M."/>
            <person name="Chen C."/>
            <person name="Shaw J."/>
            <person name="Wu H."/>
            <person name="Hsiao K."/>
            <person name="Chao Y."/>
            <person name="Chu M."/>
            <person name="Cheng C."/>
            <person name="Hour A."/>
            <person name="Lee P."/>
            <person name="Lin S."/>
            <person name="Lin Y."/>
            <person name="Liou J."/>
            <person name="Liu S."/>
            <person name="Hsing Y."/>
            <person name="Raghuvanshi S."/>
            <person name="Mohanty A."/>
            <person name="Bharti A.K."/>
            <person name="Gaur A."/>
            <person name="Gupta V."/>
            <person name="Kumar D."/>
            <person name="Ravi V."/>
            <person name="Vij S."/>
            <person name="Kapur A."/>
            <person name="Khurana P."/>
            <person name="Khurana P."/>
            <person name="Khurana J.P."/>
            <person name="Tyagi A.K."/>
            <person name="Gaikwad K."/>
            <person name="Singh A."/>
            <person name="Dalal V."/>
            <person name="Srivastava S."/>
            <person name="Dixit A."/>
            <person name="Pal A.K."/>
            <person name="Ghazi I.A."/>
            <person name="Yadav M."/>
            <person name="Pandit A."/>
            <person name="Bhargava A."/>
            <person name="Sureshbabu K."/>
            <person name="Batra K."/>
            <person name="Sharma T.R."/>
            <person name="Mohapatra T."/>
            <person name="Singh N.K."/>
            <person name="Messing J."/>
            <person name="Nelson A.B."/>
            <person name="Fuks G."/>
            <person name="Kavchok S."/>
            <person name="Keizer G."/>
            <person name="Linton E."/>
            <person name="Llaca V."/>
            <person name="Song R."/>
            <person name="Tanyolac B."/>
            <person name="Young S."/>
            <person name="Ho-Il K."/>
            <person name="Hahn J.H."/>
            <person name="Sangsakoo G."/>
            <person name="Vanavichit A."/>
            <person name="de Mattos Luiz.A.T."/>
            <person name="Zimmer P.D."/>
            <person name="Malone G."/>
            <person name="Dellagostin O."/>
            <person name="de Oliveira A.C."/>
            <person name="Bevan M."/>
            <person name="Bancroft I."/>
            <person name="Minx P."/>
            <person name="Cordum H."/>
            <person name="Wilson R."/>
            <person name="Cheng Z."/>
            <person name="Jin W."/>
            <person name="Jiang J."/>
            <person name="Leong S.A."/>
            <person name="Iwama H."/>
            <person name="Gojobori T."/>
            <person name="Itoh T."/>
            <person name="Niimura Y."/>
            <person name="Fujii Y."/>
            <person name="Habara T."/>
            <person name="Sakai H."/>
            <person name="Sato Y."/>
            <person name="Wilson G."/>
            <person name="Kumar K."/>
            <person name="McCouch S."/>
            <person name="Juretic N."/>
            <person name="Hoen D."/>
            <person name="Wright S."/>
            <person name="Bruskiewich R."/>
            <person name="Bureau T."/>
            <person name="Miyao A."/>
            <person name="Hirochika H."/>
            <person name="Nishikawa T."/>
            <person name="Kadowaki K."/>
            <person name="Sugiura M."/>
            <person name="Burr B."/>
            <person name="Sasaki T."/>
        </authorList>
    </citation>
    <scope>NUCLEOTIDE SEQUENCE [LARGE SCALE GENOMIC DNA]</scope>
    <source>
        <strain evidence="3">cv. Nipponbare</strain>
    </source>
</reference>
<feature type="non-terminal residue" evidence="2">
    <location>
        <position position="1"/>
    </location>
</feature>
<evidence type="ECO:0000313" key="3">
    <source>
        <dbReference type="Proteomes" id="UP000059680"/>
    </source>
</evidence>
<protein>
    <submittedName>
        <fullName evidence="2">Os05g0456800 protein</fullName>
    </submittedName>
</protein>
<dbReference type="PaxDb" id="39947-A0A0P0WN51"/>
<gene>
    <name evidence="2" type="ordered locus">Os05g0456800</name>
    <name evidence="2" type="ORF">OSNPB_050456800</name>
</gene>
<organism evidence="2 3">
    <name type="scientific">Oryza sativa subsp. japonica</name>
    <name type="common">Rice</name>
    <dbReference type="NCBI Taxonomy" id="39947"/>
    <lineage>
        <taxon>Eukaryota</taxon>
        <taxon>Viridiplantae</taxon>
        <taxon>Streptophyta</taxon>
        <taxon>Embryophyta</taxon>
        <taxon>Tracheophyta</taxon>
        <taxon>Spermatophyta</taxon>
        <taxon>Magnoliopsida</taxon>
        <taxon>Liliopsida</taxon>
        <taxon>Poales</taxon>
        <taxon>Poaceae</taxon>
        <taxon>BOP clade</taxon>
        <taxon>Oryzoideae</taxon>
        <taxon>Oryzeae</taxon>
        <taxon>Oryzinae</taxon>
        <taxon>Oryza</taxon>
        <taxon>Oryza sativa</taxon>
    </lineage>
</organism>
<dbReference type="Proteomes" id="UP000059680">
    <property type="component" value="Chromosome 5"/>
</dbReference>